<dbReference type="Proteomes" id="UP000827644">
    <property type="component" value="Segment"/>
</dbReference>
<organism evidence="1 2">
    <name type="scientific">Erwinia phage Fifi44</name>
    <dbReference type="NCBI Taxonomy" id="2876597"/>
    <lineage>
        <taxon>Viruses</taxon>
        <taxon>Duplodnaviria</taxon>
        <taxon>Heunggongvirae</taxon>
        <taxon>Uroviricota</taxon>
        <taxon>Caudoviricetes</taxon>
        <taxon>Chaseviridae</taxon>
        <taxon>Cleopatravirinae</taxon>
        <taxon>Fifivirus</taxon>
        <taxon>Fifivirus fifi44</taxon>
    </lineage>
</organism>
<reference evidence="1 2" key="1">
    <citation type="submission" date="2021-09" db="EMBL/GenBank/DDBJ databases">
        <title>Complete genome sequence of Fifi44.</title>
        <authorList>
            <person name="Kim S.G."/>
            <person name="Park J."/>
            <person name="Roh E."/>
        </authorList>
    </citation>
    <scope>NUCLEOTIDE SEQUENCE [LARGE SCALE GENOMIC DNA]</scope>
</reference>
<keyword evidence="2" id="KW-1185">Reference proteome</keyword>
<dbReference type="EMBL" id="OK073976">
    <property type="protein sequence ID" value="UCR74870.1"/>
    <property type="molecule type" value="Genomic_DNA"/>
</dbReference>
<gene>
    <name evidence="1" type="ORF">Fifi44_00001</name>
</gene>
<evidence type="ECO:0000313" key="1">
    <source>
        <dbReference type="EMBL" id="UCR74870.1"/>
    </source>
</evidence>
<name>A0AAE8Y1A8_9CAUD</name>
<accession>A0AAE8Y1A8</accession>
<protein>
    <submittedName>
        <fullName evidence="1">Uncharacterized protein</fullName>
    </submittedName>
</protein>
<evidence type="ECO:0000313" key="2">
    <source>
        <dbReference type="Proteomes" id="UP000827644"/>
    </source>
</evidence>
<proteinExistence type="predicted"/>
<sequence length="55" mass="6331">MARFGDLKDGQQFAVGETVFWKVLEESEFYNAVECKDSSKAIMILDDCEVELEHE</sequence>